<feature type="region of interest" description="Disordered" evidence="3">
    <location>
        <begin position="974"/>
        <end position="999"/>
    </location>
</feature>
<reference evidence="4" key="1">
    <citation type="submission" date="2022-10" db="EMBL/GenBank/DDBJ databases">
        <authorList>
            <person name="Chen Y."/>
            <person name="Dougan E. K."/>
            <person name="Chan C."/>
            <person name="Rhodes N."/>
            <person name="Thang M."/>
        </authorList>
    </citation>
    <scope>NUCLEOTIDE SEQUENCE</scope>
</reference>
<comment type="caution">
    <text evidence="4">The sequence shown here is derived from an EMBL/GenBank/DDBJ whole genome shotgun (WGS) entry which is preliminary data.</text>
</comment>
<dbReference type="SUPFAM" id="SSF53335">
    <property type="entry name" value="S-adenosyl-L-methionine-dependent methyltransferases"/>
    <property type="match status" value="1"/>
</dbReference>
<feature type="region of interest" description="Disordered" evidence="3">
    <location>
        <begin position="402"/>
        <end position="508"/>
    </location>
</feature>
<dbReference type="InterPro" id="IPR029063">
    <property type="entry name" value="SAM-dependent_MTases_sf"/>
</dbReference>
<proteinExistence type="predicted"/>
<evidence type="ECO:0000313" key="6">
    <source>
        <dbReference type="Proteomes" id="UP001152797"/>
    </source>
</evidence>
<evidence type="ECO:0000256" key="1">
    <source>
        <dbReference type="ARBA" id="ARBA00022603"/>
    </source>
</evidence>
<feature type="compositionally biased region" description="Basic and acidic residues" evidence="3">
    <location>
        <begin position="402"/>
        <end position="414"/>
    </location>
</feature>
<keyword evidence="1" id="KW-0489">Methyltransferase</keyword>
<evidence type="ECO:0000313" key="5">
    <source>
        <dbReference type="EMBL" id="CAL1135265.1"/>
    </source>
</evidence>
<evidence type="ECO:0000256" key="2">
    <source>
        <dbReference type="ARBA" id="ARBA00022679"/>
    </source>
</evidence>
<dbReference type="EMBL" id="CAMXCT030000668">
    <property type="protein sequence ID" value="CAL4769202.1"/>
    <property type="molecule type" value="Genomic_DNA"/>
</dbReference>
<evidence type="ECO:0000256" key="3">
    <source>
        <dbReference type="SAM" id="MobiDB-lite"/>
    </source>
</evidence>
<dbReference type="GO" id="GO:0032259">
    <property type="term" value="P:methylation"/>
    <property type="evidence" value="ECO:0007669"/>
    <property type="project" value="UniProtKB-KW"/>
</dbReference>
<keyword evidence="2" id="KW-0808">Transferase</keyword>
<dbReference type="InterPro" id="IPR001525">
    <property type="entry name" value="C5_MeTfrase"/>
</dbReference>
<reference evidence="5" key="2">
    <citation type="submission" date="2024-04" db="EMBL/GenBank/DDBJ databases">
        <authorList>
            <person name="Chen Y."/>
            <person name="Shah S."/>
            <person name="Dougan E. K."/>
            <person name="Thang M."/>
            <person name="Chan C."/>
        </authorList>
    </citation>
    <scope>NUCLEOTIDE SEQUENCE [LARGE SCALE GENOMIC DNA]</scope>
</reference>
<dbReference type="Gene3D" id="3.40.50.150">
    <property type="entry name" value="Vaccinia Virus protein VP39"/>
    <property type="match status" value="1"/>
</dbReference>
<keyword evidence="6" id="KW-1185">Reference proteome</keyword>
<dbReference type="EMBL" id="CAMXCT010000668">
    <property type="protein sequence ID" value="CAI3981890.1"/>
    <property type="molecule type" value="Genomic_DNA"/>
</dbReference>
<name>A0A9P1FPG0_9DINO</name>
<sequence>MDWGVTLHQHGPYQGLPEYEPQLLAARDGQRVSLVATVEVRDTQSGNGHLCRGILTGQRFRLVAEVPLGVHKVTVLGGQVMHLRGPMVKVDDLARILHHREKEIGNIFELIETCSGLGALGLGAQQAGWTTKVHNELMKSFSDHLQKFGQVPTIHGDICKLRTVAAIHDKAPTAASMAFGFSCQPFSRLGDKREGLDQRSQSLPFGLYAAFLLQVDLVVTECVPEASQSPFVLNCMQHYMQMTNSDRSETLLELADVWPSRRRRWWSVILKSFMGKVRIPPFPKLAATPTIASLIPGLLPMTDQEIQELTLSSEERMMFERYGKGLGGHMVNMTEPLATALHSWANQCVDCACGCRGPLSCNRLQAQGLFEVLAHEPKEMQDLTPSQDDDLARSIADIEKKVQSGRKDLEEKKSGVTQKQPASGPQEPDKKDIKQPASGTPEPDKTVVKQPAGGTQGPSQGLGPHLLGPAEPNVPSQSVCVRSSVQPESQDVGVPSNAQPTQVSHPHHPIAFATGVGPSVVPGSLGEGGHIAGLPTNATQTHDDASVDRAHNARGATMHPTPQQVPEAHSQAQAKLWDQSTGAIQAFATALAPPCPAAKKPVSPIQLPPEVCFPVSDVLQPGLFVYDVDNHQICKHQHASTATVQDWIHGLHELGIQYACMSDLMGQPLNLESQLSELKWIIVSNQALPAQDRLLHDRAHVITALPRHESILLQGGAVASDEMMYYMSAVDSVGVAKSWQPLIIHTLTDLHTEAIEWLGDLASYSSHHECGMQTVATEWWAEVPIEAVATMLWVNHHWIPIWLVPGTSTYAVTTTEEGAAMWKLLFPTWEGAIHVSPALPSVFPEDCGFQAFAWLISQCTYTQGSSLTPSEAAGWRQLYWQQVLIKPPKHLALQLGGHSELETALQALLREHGVFPDRVQDRATQVLRSLSSSAVAGAFKSARPWQHLKQLASNHTPMLRLVLEDELQSTIKARTRQKGSVKAKGASKGRPVPPAHLHPQDISIPHGIFRLETGELLPQLSVKQIGQNAKGVVAFTEEEVQPYLKHAGGVGQGLGYLVLSPYSEEIVASGEVHRFPVQSKITGEPVLISAVLLQQGQTKVVRNVPQQAPAIDQIATQTIKMLVYRDQTTDWDEVIRQPVKYIISKIEELQHCRDPNCQCHRWHPTELSDTPILDLWQRDYLTVHFQKSKPAESQLFAVAMRVPVQVFQALFRRSGQDGIYTEPRTEDGRGQDPAFHTIWIPRKPFSEVAALQSMQDTSVSLVRVGARYGFKVPEAEAAAVHERVNPGDPYIAGPHRTVYHVGPFPWGTTKKAIQQLFTQWGWVAKAIHSAAKAKDSSGLMWLVHASAPPGHLVYQLQHGDVIIHQKPPSNKEVWRPPQAQASSKEIRAHAQDDVFINDPWAASAKQLTRSSEAASTSWTSLEATIDQKIAQKLEHQSIDRDESMQPTMEPRLQALEQQVAQLQQRSVQLDGKVDFLHQQVERQTKQFESSLDSKLSEQMHRIEMLMTKRPRSQE</sequence>
<dbReference type="Proteomes" id="UP001152797">
    <property type="component" value="Unassembled WGS sequence"/>
</dbReference>
<gene>
    <name evidence="4" type="ORF">C1SCF055_LOCUS9635</name>
</gene>
<organism evidence="4">
    <name type="scientific">Cladocopium goreaui</name>
    <dbReference type="NCBI Taxonomy" id="2562237"/>
    <lineage>
        <taxon>Eukaryota</taxon>
        <taxon>Sar</taxon>
        <taxon>Alveolata</taxon>
        <taxon>Dinophyceae</taxon>
        <taxon>Suessiales</taxon>
        <taxon>Symbiodiniaceae</taxon>
        <taxon>Cladocopium</taxon>
    </lineage>
</organism>
<evidence type="ECO:0000313" key="4">
    <source>
        <dbReference type="EMBL" id="CAI3981890.1"/>
    </source>
</evidence>
<feature type="compositionally biased region" description="Basic residues" evidence="3">
    <location>
        <begin position="974"/>
        <end position="987"/>
    </location>
</feature>
<feature type="compositionally biased region" description="Polar residues" evidence="3">
    <location>
        <begin position="474"/>
        <end position="489"/>
    </location>
</feature>
<dbReference type="EMBL" id="CAMXCT020000668">
    <property type="protein sequence ID" value="CAL1135265.1"/>
    <property type="molecule type" value="Genomic_DNA"/>
</dbReference>
<dbReference type="Pfam" id="PF00145">
    <property type="entry name" value="DNA_methylase"/>
    <property type="match status" value="1"/>
</dbReference>
<dbReference type="GO" id="GO:0008168">
    <property type="term" value="F:methyltransferase activity"/>
    <property type="evidence" value="ECO:0007669"/>
    <property type="project" value="UniProtKB-KW"/>
</dbReference>
<accession>A0A9P1FPG0</accession>
<protein>
    <submittedName>
        <fullName evidence="4">Uncharacterized protein</fullName>
    </submittedName>
</protein>